<evidence type="ECO:0000313" key="1">
    <source>
        <dbReference type="EMBL" id="GGX13355.1"/>
    </source>
</evidence>
<dbReference type="Proteomes" id="UP000601108">
    <property type="component" value="Unassembled WGS sequence"/>
</dbReference>
<proteinExistence type="predicted"/>
<dbReference type="AlphaFoldDB" id="A0A918JV51"/>
<comment type="caution">
    <text evidence="1">The sequence shown here is derived from an EMBL/GenBank/DDBJ whole genome shotgun (WGS) entry which is preliminary data.</text>
</comment>
<protein>
    <submittedName>
        <fullName evidence="1">Uncharacterized protein</fullName>
    </submittedName>
</protein>
<keyword evidence="2" id="KW-1185">Reference proteome</keyword>
<gene>
    <name evidence="1" type="ORF">GCM10007384_13680</name>
</gene>
<accession>A0A918JV51</accession>
<name>A0A918JV51_9FLAO</name>
<dbReference type="EMBL" id="BMWS01000007">
    <property type="protein sequence ID" value="GGX13355.1"/>
    <property type="molecule type" value="Genomic_DNA"/>
</dbReference>
<sequence length="77" mass="9205">MFPKTCFVFEVSLRELNSTMWIKIKPIISFFNQLLFEFTRKENKVFFVSMKKKSLCQTLSGIKHNRATVYIYSEIEV</sequence>
<organism evidence="1 2">
    <name type="scientific">Aquimarina muelleri</name>
    <dbReference type="NCBI Taxonomy" id="279356"/>
    <lineage>
        <taxon>Bacteria</taxon>
        <taxon>Pseudomonadati</taxon>
        <taxon>Bacteroidota</taxon>
        <taxon>Flavobacteriia</taxon>
        <taxon>Flavobacteriales</taxon>
        <taxon>Flavobacteriaceae</taxon>
        <taxon>Aquimarina</taxon>
    </lineage>
</organism>
<reference evidence="1 2" key="1">
    <citation type="journal article" date="2014" name="Int. J. Syst. Evol. Microbiol.">
        <title>Complete genome sequence of Corynebacterium casei LMG S-19264T (=DSM 44701T), isolated from a smear-ripened cheese.</title>
        <authorList>
            <consortium name="US DOE Joint Genome Institute (JGI-PGF)"/>
            <person name="Walter F."/>
            <person name="Albersmeier A."/>
            <person name="Kalinowski J."/>
            <person name="Ruckert C."/>
        </authorList>
    </citation>
    <scope>NUCLEOTIDE SEQUENCE [LARGE SCALE GENOMIC DNA]</scope>
    <source>
        <strain evidence="1 2">KCTC 12285</strain>
    </source>
</reference>
<evidence type="ECO:0000313" key="2">
    <source>
        <dbReference type="Proteomes" id="UP000601108"/>
    </source>
</evidence>